<evidence type="ECO:0000313" key="1">
    <source>
        <dbReference type="EMBL" id="ODS10323.1"/>
    </source>
</evidence>
<protein>
    <submittedName>
        <fullName evidence="1">Uncharacterized protein</fullName>
    </submittedName>
</protein>
<organism evidence="1 2">
    <name type="scientific">Vibrio scophthalmi</name>
    <dbReference type="NCBI Taxonomy" id="45658"/>
    <lineage>
        <taxon>Bacteria</taxon>
        <taxon>Pseudomonadati</taxon>
        <taxon>Pseudomonadota</taxon>
        <taxon>Gammaproteobacteria</taxon>
        <taxon>Vibrionales</taxon>
        <taxon>Vibrionaceae</taxon>
        <taxon>Vibrio</taxon>
    </lineage>
</organism>
<dbReference type="EMBL" id="MDCJ01000002">
    <property type="protein sequence ID" value="ODS10323.1"/>
    <property type="molecule type" value="Genomic_DNA"/>
</dbReference>
<reference evidence="1 2" key="1">
    <citation type="submission" date="2016-08" db="EMBL/GenBank/DDBJ databases">
        <title>Genome sequencing of Vibrio scophthalmi strain FP3289, an isolated from Paralichthys olivaceus.</title>
        <authorList>
            <person name="Han H.-J."/>
        </authorList>
    </citation>
    <scope>NUCLEOTIDE SEQUENCE [LARGE SCALE GENOMIC DNA]</scope>
    <source>
        <strain evidence="1 2">FP3289</strain>
    </source>
</reference>
<dbReference type="AlphaFoldDB" id="A0A1E3WKM6"/>
<gene>
    <name evidence="1" type="ORF">VSF3289_00578</name>
</gene>
<accession>A0A1E3WKM6</accession>
<name>A0A1E3WKM6_9VIBR</name>
<proteinExistence type="predicted"/>
<evidence type="ECO:0000313" key="2">
    <source>
        <dbReference type="Proteomes" id="UP000095131"/>
    </source>
</evidence>
<dbReference type="Proteomes" id="UP000095131">
    <property type="component" value="Unassembled WGS sequence"/>
</dbReference>
<comment type="caution">
    <text evidence="1">The sequence shown here is derived from an EMBL/GenBank/DDBJ whole genome shotgun (WGS) entry which is preliminary data.</text>
</comment>
<sequence length="64" mass="7229">MDRLLSLPVVYQKMTEWLQLFNLLDKVVIVTHSACNKRLFTLFGDLVPPNAIATVSGLVYTNYG</sequence>